<evidence type="ECO:0000259" key="14">
    <source>
        <dbReference type="PROSITE" id="PS50259"/>
    </source>
</evidence>
<feature type="transmembrane region" description="Helical" evidence="12">
    <location>
        <begin position="701"/>
        <end position="725"/>
    </location>
</feature>
<sequence length="896" mass="101308">MDAFIMLLLLLIFPQAEVRLGLVTCGMNDPFLIQHQFHLPGDIIISGIVSQLFAPTYASFRFTEKPQGKHLNEYTMVPKNYQHVLSLVFAVKEVNEKSKILSNVTLGFHIYESYFSAMMTYQNTLNLLFTQDKTVLNYKCDFQKNLIAVLGGLDWETSLYMATILSIYKIPQNGSVEPSPFFPEERPTVKGELMISYCLFPAEMMAKTQLTSMYRMVPSEAHQFNGIILLLLHFQWKWVGIIASEDDKGEKFAQSLAQLFSGSAICAAFNKKIQVQSNGLGDKIIDYIVGLAKFLTETDVNVIVVNADTRTMLILQWALTVVEWNALAPLCKVWVMTAHWDFSSETFHRFLDTQVFHGALSLAIHSSQVQGFKSFLRTLNPYSEEDGFIRIFWEQAFDCAFPDTDVGEATGNRCTGEEKLEGIPGPFFEMSMTGQSYSIYNAVYAMAHALHAMISSRTKHRIIACDRGWEPLKLQQFQLHHFLKSINFNNSAGDKVSFDEKGELVSGFDIINWITFPNKSFFRVKVGEMDPQAPWDRDLTIDEKIITWHNRFNQVMPLSLCNDNCPAGYSMKSKEGTPFCCYDCVRCPEGKISTHKDTDDCFKCPEDQYPNKDKNGCLPKRLNYLAYDEFLGITLAVLALSLSFTTAFMLAVFIKHWKTPIVKANNRQLTYCLLLALLFCFFCSLMFIGKPQKLSCLLQQTAFGVIFVVAVSSVLAKTITVVLAFMATKPGSRMRKWMGKGLANAVVLCCSFIQASICLIWLCTDPPFPEVDMHSLAEEVILKCNEGSVLMFSCVLAYMGFLALISFFVAFFARKLPDTFNEAKFITFSMLVFCSVWLSFVPTYLSTKGKYMVAVEVFSILASSAGLLGCIFSPKLYIIMLRPELNSKELLIRSKN</sequence>
<feature type="signal peptide" evidence="13">
    <location>
        <begin position="1"/>
        <end position="18"/>
    </location>
</feature>
<accession>A0AA97K5R9</accession>
<dbReference type="PROSITE" id="PS00981">
    <property type="entry name" value="G_PROTEIN_RECEP_F3_3"/>
    <property type="match status" value="1"/>
</dbReference>
<comment type="similarity">
    <text evidence="2">Belongs to the G-protein coupled receptor 3 family.</text>
</comment>
<feature type="domain" description="G-protein coupled receptors family 3 profile" evidence="14">
    <location>
        <begin position="631"/>
        <end position="895"/>
    </location>
</feature>
<keyword evidence="8 12" id="KW-0472">Membrane</keyword>
<dbReference type="Pfam" id="PF00003">
    <property type="entry name" value="7tm_3"/>
    <property type="match status" value="1"/>
</dbReference>
<dbReference type="SUPFAM" id="SSF53822">
    <property type="entry name" value="Periplasmic binding protein-like I"/>
    <property type="match status" value="1"/>
</dbReference>
<keyword evidence="15" id="KW-1185">Reference proteome</keyword>
<keyword evidence="3" id="KW-1003">Cell membrane</keyword>
<feature type="transmembrane region" description="Helical" evidence="12">
    <location>
        <begin position="630"/>
        <end position="657"/>
    </location>
</feature>
<evidence type="ECO:0000256" key="3">
    <source>
        <dbReference type="ARBA" id="ARBA00022475"/>
    </source>
</evidence>
<keyword evidence="11" id="KW-0807">Transducer</keyword>
<dbReference type="KEGG" id="emc:129339705"/>
<feature type="transmembrane region" description="Helical" evidence="12">
    <location>
        <begin position="669"/>
        <end position="689"/>
    </location>
</feature>
<evidence type="ECO:0000256" key="8">
    <source>
        <dbReference type="ARBA" id="ARBA00023136"/>
    </source>
</evidence>
<proteinExistence type="inferred from homology"/>
<feature type="chain" id="PRO_5041640827" evidence="13">
    <location>
        <begin position="19"/>
        <end position="896"/>
    </location>
</feature>
<dbReference type="InterPro" id="IPR017979">
    <property type="entry name" value="GPCR_3_CS"/>
</dbReference>
<dbReference type="PROSITE" id="PS50259">
    <property type="entry name" value="G_PROTEIN_RECEP_F3_4"/>
    <property type="match status" value="1"/>
</dbReference>
<evidence type="ECO:0000256" key="4">
    <source>
        <dbReference type="ARBA" id="ARBA00022692"/>
    </source>
</evidence>
<dbReference type="InterPro" id="IPR017978">
    <property type="entry name" value="GPCR_3_C"/>
</dbReference>
<feature type="transmembrane region" description="Helical" evidence="12">
    <location>
        <begin position="825"/>
        <end position="845"/>
    </location>
</feature>
<dbReference type="GO" id="GO:0004930">
    <property type="term" value="F:G protein-coupled receptor activity"/>
    <property type="evidence" value="ECO:0007669"/>
    <property type="project" value="UniProtKB-KW"/>
</dbReference>
<keyword evidence="7" id="KW-0297">G-protein coupled receptor</keyword>
<reference evidence="16" key="1">
    <citation type="submission" date="2025-08" db="UniProtKB">
        <authorList>
            <consortium name="RefSeq"/>
        </authorList>
    </citation>
    <scope>IDENTIFICATION</scope>
    <source>
        <tissue evidence="16">Blood</tissue>
    </source>
</reference>
<dbReference type="InterPro" id="IPR000068">
    <property type="entry name" value="GPCR_3_Ca_sens_rcpt-rel"/>
</dbReference>
<name>A0AA97K5R9_EUBMA</name>
<dbReference type="GO" id="GO:0005886">
    <property type="term" value="C:plasma membrane"/>
    <property type="evidence" value="ECO:0007669"/>
    <property type="project" value="UniProtKB-SubCell"/>
</dbReference>
<evidence type="ECO:0000256" key="5">
    <source>
        <dbReference type="ARBA" id="ARBA00022729"/>
    </source>
</evidence>
<evidence type="ECO:0000313" key="15">
    <source>
        <dbReference type="Proteomes" id="UP001190640"/>
    </source>
</evidence>
<evidence type="ECO:0000256" key="7">
    <source>
        <dbReference type="ARBA" id="ARBA00023040"/>
    </source>
</evidence>
<dbReference type="InterPro" id="IPR038550">
    <property type="entry name" value="GPCR_3_9-Cys_sf"/>
</dbReference>
<evidence type="ECO:0000256" key="13">
    <source>
        <dbReference type="SAM" id="SignalP"/>
    </source>
</evidence>
<dbReference type="Pfam" id="PF01094">
    <property type="entry name" value="ANF_receptor"/>
    <property type="match status" value="1"/>
</dbReference>
<evidence type="ECO:0000256" key="6">
    <source>
        <dbReference type="ARBA" id="ARBA00022989"/>
    </source>
</evidence>
<dbReference type="AlphaFoldDB" id="A0AA97K5R9"/>
<dbReference type="PRINTS" id="PR00248">
    <property type="entry name" value="GPCRMGR"/>
</dbReference>
<evidence type="ECO:0000256" key="11">
    <source>
        <dbReference type="ARBA" id="ARBA00023224"/>
    </source>
</evidence>
<keyword evidence="4 12" id="KW-0812">Transmembrane</keyword>
<feature type="transmembrane region" description="Helical" evidence="12">
    <location>
        <begin position="789"/>
        <end position="813"/>
    </location>
</feature>
<keyword evidence="10" id="KW-0325">Glycoprotein</keyword>
<dbReference type="Gene3D" id="3.40.50.2300">
    <property type="match status" value="2"/>
</dbReference>
<evidence type="ECO:0000256" key="10">
    <source>
        <dbReference type="ARBA" id="ARBA00023180"/>
    </source>
</evidence>
<feature type="transmembrane region" description="Helical" evidence="12">
    <location>
        <begin position="737"/>
        <end position="762"/>
    </location>
</feature>
<keyword evidence="9" id="KW-0675">Receptor</keyword>
<dbReference type="FunFam" id="3.40.50.2300:FF:000024">
    <property type="entry name" value="Vomeronasal 2, receptor 73"/>
    <property type="match status" value="1"/>
</dbReference>
<evidence type="ECO:0000256" key="9">
    <source>
        <dbReference type="ARBA" id="ARBA00023170"/>
    </source>
</evidence>
<evidence type="ECO:0000313" key="16">
    <source>
        <dbReference type="RefSeq" id="XP_054850260.1"/>
    </source>
</evidence>
<dbReference type="PANTHER" id="PTHR24061">
    <property type="entry name" value="CALCIUM-SENSING RECEPTOR-RELATED"/>
    <property type="match status" value="1"/>
</dbReference>
<keyword evidence="5 13" id="KW-0732">Signal</keyword>
<dbReference type="RefSeq" id="XP_054850260.1">
    <property type="nucleotide sequence ID" value="XM_054994285.1"/>
</dbReference>
<evidence type="ECO:0000256" key="1">
    <source>
        <dbReference type="ARBA" id="ARBA00004651"/>
    </source>
</evidence>
<dbReference type="CDD" id="cd15283">
    <property type="entry name" value="7tmC_V2R_pheromone"/>
    <property type="match status" value="1"/>
</dbReference>
<dbReference type="PANTHER" id="PTHR24061:SF599">
    <property type="entry name" value="G-PROTEIN COUPLED RECEPTORS FAMILY 3 PROFILE DOMAIN-CONTAINING PROTEIN"/>
    <property type="match status" value="1"/>
</dbReference>
<dbReference type="GeneID" id="129339705"/>
<dbReference type="InterPro" id="IPR011500">
    <property type="entry name" value="GPCR_3_9-Cys_dom"/>
</dbReference>
<dbReference type="InterPro" id="IPR000337">
    <property type="entry name" value="GPCR_3"/>
</dbReference>
<gene>
    <name evidence="16" type="primary">LOC129339705</name>
</gene>
<evidence type="ECO:0000256" key="12">
    <source>
        <dbReference type="SAM" id="Phobius"/>
    </source>
</evidence>
<feature type="transmembrane region" description="Helical" evidence="12">
    <location>
        <begin position="851"/>
        <end position="872"/>
    </location>
</feature>
<dbReference type="Pfam" id="PF07562">
    <property type="entry name" value="NCD3G"/>
    <property type="match status" value="1"/>
</dbReference>
<dbReference type="FunFam" id="2.10.50.30:FF:000002">
    <property type="entry name" value="Vomeronasal 2 receptor, h1"/>
    <property type="match status" value="1"/>
</dbReference>
<dbReference type="Proteomes" id="UP001190640">
    <property type="component" value="Chromosome 12"/>
</dbReference>
<comment type="subcellular location">
    <subcellularLocation>
        <location evidence="1">Cell membrane</location>
        <topology evidence="1">Multi-pass membrane protein</topology>
    </subcellularLocation>
</comment>
<organism evidence="15 16">
    <name type="scientific">Eublepharis macularius</name>
    <name type="common">Leopard gecko</name>
    <name type="synonym">Cyrtodactylus macularius</name>
    <dbReference type="NCBI Taxonomy" id="481883"/>
    <lineage>
        <taxon>Eukaryota</taxon>
        <taxon>Metazoa</taxon>
        <taxon>Chordata</taxon>
        <taxon>Craniata</taxon>
        <taxon>Vertebrata</taxon>
        <taxon>Euteleostomi</taxon>
        <taxon>Lepidosauria</taxon>
        <taxon>Squamata</taxon>
        <taxon>Bifurcata</taxon>
        <taxon>Gekkota</taxon>
        <taxon>Eublepharidae</taxon>
        <taxon>Eublepharinae</taxon>
        <taxon>Eublepharis</taxon>
    </lineage>
</organism>
<dbReference type="SUPFAM" id="SSF81665">
    <property type="entry name" value="Calcium ATPase, transmembrane domain M"/>
    <property type="match status" value="1"/>
</dbReference>
<dbReference type="InterPro" id="IPR001828">
    <property type="entry name" value="ANF_lig-bd_rcpt"/>
</dbReference>
<dbReference type="InterPro" id="IPR028082">
    <property type="entry name" value="Peripla_BP_I"/>
</dbReference>
<keyword evidence="6 12" id="KW-1133">Transmembrane helix</keyword>
<dbReference type="InterPro" id="IPR004073">
    <property type="entry name" value="GPCR_3_vmron_rcpt_2"/>
</dbReference>
<dbReference type="PRINTS" id="PR01535">
    <property type="entry name" value="VOMERONASL2R"/>
</dbReference>
<protein>
    <submittedName>
        <fullName evidence="16">Vomeronasal type-2 receptor 26-like</fullName>
    </submittedName>
</protein>
<dbReference type="InterPro" id="IPR023298">
    <property type="entry name" value="ATPase_P-typ_TM_dom_sf"/>
</dbReference>
<dbReference type="Gene3D" id="2.10.50.30">
    <property type="entry name" value="GPCR, family 3, nine cysteines domain"/>
    <property type="match status" value="1"/>
</dbReference>
<evidence type="ECO:0000256" key="2">
    <source>
        <dbReference type="ARBA" id="ARBA00007242"/>
    </source>
</evidence>